<protein>
    <submittedName>
        <fullName evidence="2">Uncharacterized protein</fullName>
    </submittedName>
</protein>
<comment type="caution">
    <text evidence="2">The sequence shown here is derived from an EMBL/GenBank/DDBJ whole genome shotgun (WGS) entry which is preliminary data.</text>
</comment>
<evidence type="ECO:0000313" key="3">
    <source>
        <dbReference type="Proteomes" id="UP000681075"/>
    </source>
</evidence>
<feature type="transmembrane region" description="Helical" evidence="1">
    <location>
        <begin position="6"/>
        <end position="31"/>
    </location>
</feature>
<keyword evidence="1" id="KW-0472">Membrane</keyword>
<evidence type="ECO:0000313" key="2">
    <source>
        <dbReference type="EMBL" id="GIL41065.1"/>
    </source>
</evidence>
<keyword evidence="1" id="KW-0812">Transmembrane</keyword>
<feature type="transmembrane region" description="Helical" evidence="1">
    <location>
        <begin position="67"/>
        <end position="85"/>
    </location>
</feature>
<dbReference type="EMBL" id="BOPV01000001">
    <property type="protein sequence ID" value="GIL41065.1"/>
    <property type="molecule type" value="Genomic_DNA"/>
</dbReference>
<accession>A0A8S8XIR3</accession>
<sequence length="90" mass="9997">MVLPMSIGLAFWSGVAAAGYAIAALFFLRFWRRTGDPLFASFAAAFLLLALVPAMSVLLDLPEEQQAWIYLLRLAAFVLIILALIRKNLR</sequence>
<evidence type="ECO:0000256" key="1">
    <source>
        <dbReference type="SAM" id="Phobius"/>
    </source>
</evidence>
<dbReference type="RefSeq" id="WP_420244395.1">
    <property type="nucleotide sequence ID" value="NZ_BOPV01000001.1"/>
</dbReference>
<keyword evidence="3" id="KW-1185">Reference proteome</keyword>
<dbReference type="AlphaFoldDB" id="A0A8S8XIR3"/>
<keyword evidence="1" id="KW-1133">Transmembrane helix</keyword>
<dbReference type="InterPro" id="IPR046027">
    <property type="entry name" value="DUF5985"/>
</dbReference>
<organism evidence="2 3">
    <name type="scientific">Roseiterribacter gracilis</name>
    <dbReference type="NCBI Taxonomy" id="2812848"/>
    <lineage>
        <taxon>Bacteria</taxon>
        <taxon>Pseudomonadati</taxon>
        <taxon>Pseudomonadota</taxon>
        <taxon>Alphaproteobacteria</taxon>
        <taxon>Rhodospirillales</taxon>
        <taxon>Roseiterribacteraceae</taxon>
        <taxon>Roseiterribacter</taxon>
    </lineage>
</organism>
<dbReference type="Proteomes" id="UP000681075">
    <property type="component" value="Unassembled WGS sequence"/>
</dbReference>
<name>A0A8S8XIR3_9PROT</name>
<dbReference type="Pfam" id="PF19447">
    <property type="entry name" value="DUF5985"/>
    <property type="match status" value="1"/>
</dbReference>
<gene>
    <name evidence="2" type="ORF">TMPK1_33020</name>
</gene>
<proteinExistence type="predicted"/>
<feature type="transmembrane region" description="Helical" evidence="1">
    <location>
        <begin position="38"/>
        <end position="61"/>
    </location>
</feature>
<reference evidence="2" key="1">
    <citation type="submission" date="2021-02" db="EMBL/GenBank/DDBJ databases">
        <title>Genome sequence of Rhodospirillales sp. strain TMPK1 isolated from soil.</title>
        <authorList>
            <person name="Nakai R."/>
            <person name="Kusada H."/>
            <person name="Tamaki H."/>
        </authorList>
    </citation>
    <scope>NUCLEOTIDE SEQUENCE</scope>
    <source>
        <strain evidence="2">TMPK1</strain>
    </source>
</reference>